<gene>
    <name evidence="2" type="ORF">CSSPJE1EN1_LOCUS28462</name>
</gene>
<sequence length="218" mass="23295">MGLTSFGWSRPTASRRVQGRGSSGIKTSSAGVDGNVKTANSGKQGPGYGSRKMYDAGGIDNVTMARNAVQGRGYSCSKTYGAGENSNVLMPGSSSQGSGYSSSKSYGVGLHSNVVGANQPGHKFGTMSVATGKKMAIVRARLSEKLAHLGADLQHSLYCAMHPRVLRLVAKESNIAIKAVATERRRQKEAKAREVANKKRAMVRQQKAWHSQQQVYNF</sequence>
<evidence type="ECO:0000313" key="2">
    <source>
        <dbReference type="EMBL" id="CAK9253084.1"/>
    </source>
</evidence>
<proteinExistence type="predicted"/>
<reference evidence="2" key="1">
    <citation type="submission" date="2024-02" db="EMBL/GenBank/DDBJ databases">
        <authorList>
            <consortium name="ELIXIR-Norway"/>
            <consortium name="Elixir Norway"/>
        </authorList>
    </citation>
    <scope>NUCLEOTIDE SEQUENCE</scope>
</reference>
<dbReference type="Proteomes" id="UP001497444">
    <property type="component" value="Unassembled WGS sequence"/>
</dbReference>
<accession>A0ABP0VF73</accession>
<organism evidence="2 3">
    <name type="scientific">Sphagnum jensenii</name>
    <dbReference type="NCBI Taxonomy" id="128206"/>
    <lineage>
        <taxon>Eukaryota</taxon>
        <taxon>Viridiplantae</taxon>
        <taxon>Streptophyta</taxon>
        <taxon>Embryophyta</taxon>
        <taxon>Bryophyta</taxon>
        <taxon>Sphagnophytina</taxon>
        <taxon>Sphagnopsida</taxon>
        <taxon>Sphagnales</taxon>
        <taxon>Sphagnaceae</taxon>
        <taxon>Sphagnum</taxon>
    </lineage>
</organism>
<evidence type="ECO:0000256" key="1">
    <source>
        <dbReference type="SAM" id="MobiDB-lite"/>
    </source>
</evidence>
<dbReference type="EMBL" id="CAXAQS010000773">
    <property type="protein sequence ID" value="CAK9253084.1"/>
    <property type="molecule type" value="Genomic_DNA"/>
</dbReference>
<comment type="caution">
    <text evidence="2">The sequence shown here is derived from an EMBL/GenBank/DDBJ whole genome shotgun (WGS) entry which is preliminary data.</text>
</comment>
<name>A0ABP0VF73_9BRYO</name>
<protein>
    <submittedName>
        <fullName evidence="2">Uncharacterized protein</fullName>
    </submittedName>
</protein>
<keyword evidence="3" id="KW-1185">Reference proteome</keyword>
<evidence type="ECO:0000313" key="3">
    <source>
        <dbReference type="Proteomes" id="UP001497444"/>
    </source>
</evidence>
<feature type="region of interest" description="Disordered" evidence="1">
    <location>
        <begin position="1"/>
        <end position="49"/>
    </location>
</feature>